<evidence type="ECO:0000313" key="2">
    <source>
        <dbReference type="Proteomes" id="UP001060085"/>
    </source>
</evidence>
<dbReference type="Proteomes" id="UP001060085">
    <property type="component" value="Linkage Group LG01"/>
</dbReference>
<dbReference type="EMBL" id="CM044701">
    <property type="protein sequence ID" value="KAI5680983.1"/>
    <property type="molecule type" value="Genomic_DNA"/>
</dbReference>
<evidence type="ECO:0000313" key="1">
    <source>
        <dbReference type="EMBL" id="KAI5680983.1"/>
    </source>
</evidence>
<name>A0ACC0C892_CATRO</name>
<proteinExistence type="predicted"/>
<keyword evidence="2" id="KW-1185">Reference proteome</keyword>
<gene>
    <name evidence="1" type="ORF">M9H77_02210</name>
</gene>
<reference evidence="2" key="1">
    <citation type="journal article" date="2023" name="Nat. Plants">
        <title>Single-cell RNA sequencing provides a high-resolution roadmap for understanding the multicellular compartmentation of specialized metabolism.</title>
        <authorList>
            <person name="Sun S."/>
            <person name="Shen X."/>
            <person name="Li Y."/>
            <person name="Li Y."/>
            <person name="Wang S."/>
            <person name="Li R."/>
            <person name="Zhang H."/>
            <person name="Shen G."/>
            <person name="Guo B."/>
            <person name="Wei J."/>
            <person name="Xu J."/>
            <person name="St-Pierre B."/>
            <person name="Chen S."/>
            <person name="Sun C."/>
        </authorList>
    </citation>
    <scope>NUCLEOTIDE SEQUENCE [LARGE SCALE GENOMIC DNA]</scope>
</reference>
<protein>
    <submittedName>
        <fullName evidence="1">Uncharacterized protein</fullName>
    </submittedName>
</protein>
<comment type="caution">
    <text evidence="1">The sequence shown here is derived from an EMBL/GenBank/DDBJ whole genome shotgun (WGS) entry which is preliminary data.</text>
</comment>
<organism evidence="1 2">
    <name type="scientific">Catharanthus roseus</name>
    <name type="common">Madagascar periwinkle</name>
    <name type="synonym">Vinca rosea</name>
    <dbReference type="NCBI Taxonomy" id="4058"/>
    <lineage>
        <taxon>Eukaryota</taxon>
        <taxon>Viridiplantae</taxon>
        <taxon>Streptophyta</taxon>
        <taxon>Embryophyta</taxon>
        <taxon>Tracheophyta</taxon>
        <taxon>Spermatophyta</taxon>
        <taxon>Magnoliopsida</taxon>
        <taxon>eudicotyledons</taxon>
        <taxon>Gunneridae</taxon>
        <taxon>Pentapetalae</taxon>
        <taxon>asterids</taxon>
        <taxon>lamiids</taxon>
        <taxon>Gentianales</taxon>
        <taxon>Apocynaceae</taxon>
        <taxon>Rauvolfioideae</taxon>
        <taxon>Vinceae</taxon>
        <taxon>Catharanthinae</taxon>
        <taxon>Catharanthus</taxon>
    </lineage>
</organism>
<accession>A0ACC0C892</accession>
<sequence>MDAIHLVKVLLFWDAKIAYGAYGPYFTGVVQKTWTLPTNRIISHAQMVRKILKYRDMDLNLWIVRMTMMVSSFLEEHRMFHFTLFSINNDNKMHYLWTIAPNLAIDGIHILVEFIQIQQQTISTTHTPIQTINMTEHETAIKHMVSNEPSMLYTTITDDEIDYSDEEYVASSQSESDNDADEEDLQTLVIPITENTVTQWESSQWYSSARESGTRADTYVPDIYLRETYRRTYEANFHPILNENYWRDVPYNLTFYPPNMNKERDRKQGT</sequence>